<evidence type="ECO:0000313" key="2">
    <source>
        <dbReference type="Proteomes" id="UP000184474"/>
    </source>
</evidence>
<organism evidence="1 2">
    <name type="scientific">Reichenbachiella agariperforans</name>
    <dbReference type="NCBI Taxonomy" id="156994"/>
    <lineage>
        <taxon>Bacteria</taxon>
        <taxon>Pseudomonadati</taxon>
        <taxon>Bacteroidota</taxon>
        <taxon>Cytophagia</taxon>
        <taxon>Cytophagales</taxon>
        <taxon>Reichenbachiellaceae</taxon>
        <taxon>Reichenbachiella</taxon>
    </lineage>
</organism>
<evidence type="ECO:0008006" key="3">
    <source>
        <dbReference type="Google" id="ProtNLM"/>
    </source>
</evidence>
<dbReference type="AlphaFoldDB" id="A0A1M6RWP9"/>
<dbReference type="RefSeq" id="WP_139281000.1">
    <property type="nucleotide sequence ID" value="NZ_FRAA01000004.1"/>
</dbReference>
<dbReference type="STRING" id="156994.SAMN04488028_104315"/>
<dbReference type="EMBL" id="FRAA01000004">
    <property type="protein sequence ID" value="SHK36729.1"/>
    <property type="molecule type" value="Genomic_DNA"/>
</dbReference>
<sequence length="386" mass="44310">MILRKVLLLLLLLPIWWSSTAQLSLTIFDSLSGETVPYAHVLGTGNEIVGVTDRNGLIWIDLNGKSEFSGTIQHVSYTSKAVRISGTDAQVLLLPVTLGEVVVSSSETVPDKKKAEQLIVLNGYFRSYQLEDNKAKYYSDGFVNYYFPANGGGEKLAPVEVLEHRTFQDLKMLEEEKSRAFNMKQESFGPPFLRDSPRIKSVSNAFDIQLQDAELKAWILDEEDSIGEIVSKPTLNMASLDVDINYSERLKVKKMFGYRSIFERHIFSELYGPRAVQLMDNGYDNMNRASEYRKLRFKHKSEKEYRTVEWYHEFYVIDRYYLDKEEKDMNALREYRDVKYASSYSSTFVQQVDSLGLEELPDAVLHKLDDGLVLATKEAECPQCQE</sequence>
<evidence type="ECO:0000313" key="1">
    <source>
        <dbReference type="EMBL" id="SHK36729.1"/>
    </source>
</evidence>
<protein>
    <recommendedName>
        <fullName evidence="3">CarboxypepD_reg-like domain-containing protein</fullName>
    </recommendedName>
</protein>
<keyword evidence="2" id="KW-1185">Reference proteome</keyword>
<proteinExistence type="predicted"/>
<dbReference type="Proteomes" id="UP000184474">
    <property type="component" value="Unassembled WGS sequence"/>
</dbReference>
<reference evidence="2" key="1">
    <citation type="submission" date="2016-11" db="EMBL/GenBank/DDBJ databases">
        <authorList>
            <person name="Varghese N."/>
            <person name="Submissions S."/>
        </authorList>
    </citation>
    <scope>NUCLEOTIDE SEQUENCE [LARGE SCALE GENOMIC DNA]</scope>
    <source>
        <strain evidence="2">DSM 26134</strain>
    </source>
</reference>
<name>A0A1M6RWP9_REIAG</name>
<accession>A0A1M6RWP9</accession>
<gene>
    <name evidence="1" type="ORF">SAMN04488028_104315</name>
</gene>